<dbReference type="InterPro" id="IPR020904">
    <property type="entry name" value="Sc_DH/Rdtase_CS"/>
</dbReference>
<accession>A0A5C7WJ85</accession>
<dbReference type="PANTHER" id="PTHR48107">
    <property type="entry name" value="NADPH-DEPENDENT ALDEHYDE REDUCTASE-LIKE PROTEIN, CHLOROPLASTIC-RELATED"/>
    <property type="match status" value="1"/>
</dbReference>
<name>A0A5C7WJ85_METME</name>
<keyword evidence="2" id="KW-0560">Oxidoreductase</keyword>
<dbReference type="PROSITE" id="PS00061">
    <property type="entry name" value="ADH_SHORT"/>
    <property type="match status" value="1"/>
</dbReference>
<evidence type="ECO:0000313" key="4">
    <source>
        <dbReference type="EMBL" id="TXI37807.1"/>
    </source>
</evidence>
<dbReference type="Pfam" id="PF13561">
    <property type="entry name" value="adh_short_C2"/>
    <property type="match status" value="1"/>
</dbReference>
<organism evidence="4 5">
    <name type="scientific">Methylophilus methylotrophus</name>
    <name type="common">Bacterium W3A1</name>
    <dbReference type="NCBI Taxonomy" id="17"/>
    <lineage>
        <taxon>Bacteria</taxon>
        <taxon>Pseudomonadati</taxon>
        <taxon>Pseudomonadota</taxon>
        <taxon>Betaproteobacteria</taxon>
        <taxon>Nitrosomonadales</taxon>
        <taxon>Methylophilaceae</taxon>
        <taxon>Methylophilus</taxon>
    </lineage>
</organism>
<protein>
    <submittedName>
        <fullName evidence="4">SDR family oxidoreductase</fullName>
    </submittedName>
</protein>
<dbReference type="PANTHER" id="PTHR48107:SF16">
    <property type="entry name" value="NADPH-DEPENDENT ALDEHYDE REDUCTASE 1, CHLOROPLASTIC"/>
    <property type="match status" value="1"/>
</dbReference>
<dbReference type="Proteomes" id="UP000321374">
    <property type="component" value="Unassembled WGS sequence"/>
</dbReference>
<gene>
    <name evidence="4" type="ORF">E6Q51_02465</name>
</gene>
<sequence>MELNTPSSRDHRDLDPPSQHQDHQPGSEAEMEPRPQYIDPNYKAARKLEGKVGLITGGDSGIGRAVAVHFAAEGANVVINYLSEQEKQDAEKTISLITSNGGQGVAVQGDISDASFCQSLVDKTIETFGQLDVVVNNAAQQYPQSSIEDIDQAQLEKTFKTNLFSMFYLVKSALKHLKEGARIINTASVTAYKGNKMLVDYSATKGAIVSFTRSLAQQLADRHIYVNAVAPGPIWTPLIPASFSPEKVEDFGTDVLLKRPGQPSEVAPVYVFLASNDSSYITGQVIHPNGGT</sequence>
<comment type="caution">
    <text evidence="4">The sequence shown here is derived from an EMBL/GenBank/DDBJ whole genome shotgun (WGS) entry which is preliminary data.</text>
</comment>
<dbReference type="NCBIfam" id="NF005214">
    <property type="entry name" value="PRK06701.1"/>
    <property type="match status" value="1"/>
</dbReference>
<dbReference type="STRING" id="1122236.GCA_000378225_02457"/>
<feature type="compositionally biased region" description="Basic and acidic residues" evidence="3">
    <location>
        <begin position="8"/>
        <end position="25"/>
    </location>
</feature>
<dbReference type="PRINTS" id="PR00081">
    <property type="entry name" value="GDHRDH"/>
</dbReference>
<evidence type="ECO:0000256" key="2">
    <source>
        <dbReference type="ARBA" id="ARBA00023002"/>
    </source>
</evidence>
<feature type="region of interest" description="Disordered" evidence="3">
    <location>
        <begin position="1"/>
        <end position="35"/>
    </location>
</feature>
<dbReference type="InterPro" id="IPR036291">
    <property type="entry name" value="NAD(P)-bd_dom_sf"/>
</dbReference>
<evidence type="ECO:0000256" key="3">
    <source>
        <dbReference type="SAM" id="MobiDB-lite"/>
    </source>
</evidence>
<dbReference type="PRINTS" id="PR00080">
    <property type="entry name" value="SDRFAMILY"/>
</dbReference>
<reference evidence="4 5" key="1">
    <citation type="submission" date="2018-09" db="EMBL/GenBank/DDBJ databases">
        <title>Metagenome Assembled Genomes from an Advanced Water Purification Facility.</title>
        <authorList>
            <person name="Stamps B.W."/>
            <person name="Spear J.R."/>
        </authorList>
    </citation>
    <scope>NUCLEOTIDE SEQUENCE [LARGE SCALE GENOMIC DNA]</scope>
    <source>
        <strain evidence="4">Bin_42_2</strain>
    </source>
</reference>
<evidence type="ECO:0000313" key="5">
    <source>
        <dbReference type="Proteomes" id="UP000321374"/>
    </source>
</evidence>
<dbReference type="SUPFAM" id="SSF51735">
    <property type="entry name" value="NAD(P)-binding Rossmann-fold domains"/>
    <property type="match status" value="1"/>
</dbReference>
<feature type="non-terminal residue" evidence="4">
    <location>
        <position position="292"/>
    </location>
</feature>
<dbReference type="AlphaFoldDB" id="A0A5C7WJ85"/>
<dbReference type="EMBL" id="SSGG01000042">
    <property type="protein sequence ID" value="TXI37807.1"/>
    <property type="molecule type" value="Genomic_DNA"/>
</dbReference>
<dbReference type="InterPro" id="IPR002347">
    <property type="entry name" value="SDR_fam"/>
</dbReference>
<dbReference type="CDD" id="cd05355">
    <property type="entry name" value="SDR_c1"/>
    <property type="match status" value="1"/>
</dbReference>
<dbReference type="GO" id="GO:0016614">
    <property type="term" value="F:oxidoreductase activity, acting on CH-OH group of donors"/>
    <property type="evidence" value="ECO:0007669"/>
    <property type="project" value="UniProtKB-ARBA"/>
</dbReference>
<comment type="similarity">
    <text evidence="1">Belongs to the short-chain dehydrogenases/reductases (SDR) family.</text>
</comment>
<dbReference type="Gene3D" id="3.40.50.720">
    <property type="entry name" value="NAD(P)-binding Rossmann-like Domain"/>
    <property type="match status" value="1"/>
</dbReference>
<dbReference type="FunFam" id="3.40.50.720:FF:000084">
    <property type="entry name" value="Short-chain dehydrogenase reductase"/>
    <property type="match status" value="1"/>
</dbReference>
<proteinExistence type="inferred from homology"/>
<evidence type="ECO:0000256" key="1">
    <source>
        <dbReference type="ARBA" id="ARBA00006484"/>
    </source>
</evidence>